<accession>A0A425Y3V9</accession>
<dbReference type="OrthoDB" id="1118163at2"/>
<dbReference type="AlphaFoldDB" id="A0A425Y3V9"/>
<organism evidence="1 2">
    <name type="scientific">Ancylomarina euxinus</name>
    <dbReference type="NCBI Taxonomy" id="2283627"/>
    <lineage>
        <taxon>Bacteria</taxon>
        <taxon>Pseudomonadati</taxon>
        <taxon>Bacteroidota</taxon>
        <taxon>Bacteroidia</taxon>
        <taxon>Marinilabiliales</taxon>
        <taxon>Marinifilaceae</taxon>
        <taxon>Ancylomarina</taxon>
    </lineage>
</organism>
<sequence length="184" mass="20710">MIHKLNLELSTEHPAYLWAKKQSDSVNALGHIGTHIDCYTLSPSEANYELEAVLLNCFNDMPKISDIDKINIRGKALILYTDVLNKHGYGTEEYGKANTFLSEPVLDYILSLEPKFILIDSCGIGNHGDEHIKFDKKCEKKHCFVIENIFMNQTIAKSITNIKIKIETNNSSTGKACQVYAVTK</sequence>
<dbReference type="Proteomes" id="UP000285794">
    <property type="component" value="Unassembled WGS sequence"/>
</dbReference>
<dbReference type="GO" id="GO:0004061">
    <property type="term" value="F:arylformamidase activity"/>
    <property type="evidence" value="ECO:0007669"/>
    <property type="project" value="InterPro"/>
</dbReference>
<evidence type="ECO:0000313" key="2">
    <source>
        <dbReference type="Proteomes" id="UP000285794"/>
    </source>
</evidence>
<name>A0A425Y3V9_9BACT</name>
<evidence type="ECO:0008006" key="3">
    <source>
        <dbReference type="Google" id="ProtNLM"/>
    </source>
</evidence>
<dbReference type="RefSeq" id="WP_125029963.1">
    <property type="nucleotide sequence ID" value="NZ_JAPXVP010000004.1"/>
</dbReference>
<dbReference type="EMBL" id="QQWG01000004">
    <property type="protein sequence ID" value="RRG22960.1"/>
    <property type="molecule type" value="Genomic_DNA"/>
</dbReference>
<dbReference type="InterPro" id="IPR037175">
    <property type="entry name" value="KFase_sf"/>
</dbReference>
<dbReference type="GO" id="GO:0019441">
    <property type="term" value="P:L-tryptophan catabolic process to kynurenine"/>
    <property type="evidence" value="ECO:0007669"/>
    <property type="project" value="InterPro"/>
</dbReference>
<gene>
    <name evidence="1" type="ORF">DWB61_05845</name>
</gene>
<proteinExistence type="predicted"/>
<reference evidence="1 2" key="1">
    <citation type="submission" date="2018-07" db="EMBL/GenBank/DDBJ databases">
        <title>Draft genome sequence of Ancylomarina sp. M1P.</title>
        <authorList>
            <person name="Yadav S."/>
            <person name="Villanueva L."/>
            <person name="Damste J.S.S."/>
        </authorList>
    </citation>
    <scope>NUCLEOTIDE SEQUENCE [LARGE SCALE GENOMIC DNA]</scope>
    <source>
        <strain evidence="1 2">M1P</strain>
    </source>
</reference>
<dbReference type="SUPFAM" id="SSF102198">
    <property type="entry name" value="Putative cyclase"/>
    <property type="match status" value="1"/>
</dbReference>
<dbReference type="Gene3D" id="3.50.30.50">
    <property type="entry name" value="Putative cyclase"/>
    <property type="match status" value="1"/>
</dbReference>
<keyword evidence="2" id="KW-1185">Reference proteome</keyword>
<comment type="caution">
    <text evidence="1">The sequence shown here is derived from an EMBL/GenBank/DDBJ whole genome shotgun (WGS) entry which is preliminary data.</text>
</comment>
<evidence type="ECO:0000313" key="1">
    <source>
        <dbReference type="EMBL" id="RRG22960.1"/>
    </source>
</evidence>
<protein>
    <recommendedName>
        <fullName evidence="3">Cyclase family protein</fullName>
    </recommendedName>
</protein>